<evidence type="ECO:0000313" key="2">
    <source>
        <dbReference type="EMBL" id="GAA3982634.1"/>
    </source>
</evidence>
<keyword evidence="1" id="KW-0812">Transmembrane</keyword>
<sequence length="73" mass="8115">MTSFPQFALTFLGLLFCIGDVAVLGFLLTWQERAASPGLRRQRLLRGVLPATALLLGLLLLAFTQIMLLWSPR</sequence>
<dbReference type="RefSeq" id="WP_345125660.1">
    <property type="nucleotide sequence ID" value="NZ_BAABDI010000022.1"/>
</dbReference>
<reference evidence="3" key="1">
    <citation type="journal article" date="2019" name="Int. J. Syst. Evol. Microbiol.">
        <title>The Global Catalogue of Microorganisms (GCM) 10K type strain sequencing project: providing services to taxonomists for standard genome sequencing and annotation.</title>
        <authorList>
            <consortium name="The Broad Institute Genomics Platform"/>
            <consortium name="The Broad Institute Genome Sequencing Center for Infectious Disease"/>
            <person name="Wu L."/>
            <person name="Ma J."/>
        </authorList>
    </citation>
    <scope>NUCLEOTIDE SEQUENCE [LARGE SCALE GENOMIC DNA]</scope>
    <source>
        <strain evidence="3">JCM 17217</strain>
    </source>
</reference>
<name>A0ABP7QI09_9BACT</name>
<evidence type="ECO:0000256" key="1">
    <source>
        <dbReference type="SAM" id="Phobius"/>
    </source>
</evidence>
<gene>
    <name evidence="2" type="ORF">GCM10022407_29910</name>
</gene>
<comment type="caution">
    <text evidence="2">The sequence shown here is derived from an EMBL/GenBank/DDBJ whole genome shotgun (WGS) entry which is preliminary data.</text>
</comment>
<protein>
    <submittedName>
        <fullName evidence="2">Uncharacterized protein</fullName>
    </submittedName>
</protein>
<organism evidence="2 3">
    <name type="scientific">Hymenobacter antarcticus</name>
    <dbReference type="NCBI Taxonomy" id="486270"/>
    <lineage>
        <taxon>Bacteria</taxon>
        <taxon>Pseudomonadati</taxon>
        <taxon>Bacteroidota</taxon>
        <taxon>Cytophagia</taxon>
        <taxon>Cytophagales</taxon>
        <taxon>Hymenobacteraceae</taxon>
        <taxon>Hymenobacter</taxon>
    </lineage>
</organism>
<keyword evidence="1" id="KW-1133">Transmembrane helix</keyword>
<dbReference type="Proteomes" id="UP001501556">
    <property type="component" value="Unassembled WGS sequence"/>
</dbReference>
<evidence type="ECO:0000313" key="3">
    <source>
        <dbReference type="Proteomes" id="UP001501556"/>
    </source>
</evidence>
<proteinExistence type="predicted"/>
<keyword evidence="3" id="KW-1185">Reference proteome</keyword>
<feature type="transmembrane region" description="Helical" evidence="1">
    <location>
        <begin position="6"/>
        <end position="28"/>
    </location>
</feature>
<accession>A0ABP7QI09</accession>
<dbReference type="EMBL" id="BAABDI010000022">
    <property type="protein sequence ID" value="GAA3982634.1"/>
    <property type="molecule type" value="Genomic_DNA"/>
</dbReference>
<keyword evidence="1" id="KW-0472">Membrane</keyword>
<feature type="transmembrane region" description="Helical" evidence="1">
    <location>
        <begin position="48"/>
        <end position="70"/>
    </location>
</feature>